<feature type="transmembrane region" description="Helical" evidence="7">
    <location>
        <begin position="545"/>
        <end position="570"/>
    </location>
</feature>
<dbReference type="Pfam" id="PF13855">
    <property type="entry name" value="LRR_8"/>
    <property type="match status" value="3"/>
</dbReference>
<name>A0ABS2Y574_POLSP</name>
<feature type="non-terminal residue" evidence="10">
    <location>
        <position position="1"/>
    </location>
</feature>
<evidence type="ECO:0000313" key="11">
    <source>
        <dbReference type="Proteomes" id="UP001166093"/>
    </source>
</evidence>
<feature type="signal peptide" evidence="8">
    <location>
        <begin position="1"/>
        <end position="26"/>
    </location>
</feature>
<accession>A0ABS2Y574</accession>
<evidence type="ECO:0000259" key="9">
    <source>
        <dbReference type="PROSITE" id="PS50835"/>
    </source>
</evidence>
<keyword evidence="11" id="KW-1185">Reference proteome</keyword>
<dbReference type="Gene3D" id="3.80.10.10">
    <property type="entry name" value="Ribonuclease Inhibitor"/>
    <property type="match status" value="1"/>
</dbReference>
<comment type="caution">
    <text evidence="10">The sequence shown here is derived from an EMBL/GenBank/DDBJ whole genome shotgun (WGS) entry which is preliminary data.</text>
</comment>
<keyword evidence="2 8" id="KW-0732">Signal</keyword>
<keyword evidence="7" id="KW-1133">Transmembrane helix</keyword>
<dbReference type="SUPFAM" id="SSF52058">
    <property type="entry name" value="L domain-like"/>
    <property type="match status" value="1"/>
</dbReference>
<dbReference type="InterPro" id="IPR013783">
    <property type="entry name" value="Ig-like_fold"/>
</dbReference>
<feature type="region of interest" description="Disordered" evidence="6">
    <location>
        <begin position="588"/>
        <end position="613"/>
    </location>
</feature>
<dbReference type="PROSITE" id="PS50835">
    <property type="entry name" value="IG_LIKE"/>
    <property type="match status" value="1"/>
</dbReference>
<feature type="chain" id="PRO_5045875740" evidence="8">
    <location>
        <begin position="27"/>
        <end position="613"/>
    </location>
</feature>
<dbReference type="SMART" id="SM00409">
    <property type="entry name" value="IG"/>
    <property type="match status" value="1"/>
</dbReference>
<sequence length="613" mass="67386">MIAGDGRGRPGVWLPLLLAGLAVALGGSPLSCPPKCECSSGEQRVLCARRRLTVVPENLPSDAKLLDLSRNRLKTLSSEEFSDLPLLLELDLSENVISVVEPGSFRNLPALRILRLRGNRIKILPVGVFSGLQSLRVLDLRQNQILVFVDHTFRELSNLRQLEVGENDLVFLSNRAFSGLLSLQELTLEKCNLTSIPVEALSQLQGLLLLRFRRLSSIGGIQDLSFRRLQRLRSLEFRQCPSLGTLTGNSLLGLNLTSLSITGCNLTSVPYLSLRHLVYLRYLDLSYNPISVVQGHLLGDLLRLQEFHLAGGKLLTVEPGAFRGLTQFRLLNVSSNELPTLEEAVFHSVGNLETLRLDGNPLACDCRLLWLIRRRLRLNFDGRQPSCFTPESARGREFKDFTEILFPGHFTCRRSRIIDRKPQVVQTDEGNTVLFSCQADGDPAPKISWLTPQKTVVTPSGRVRVLLDGSLEVRYAQVQDGGSYQCVASNAAGNDSLPVSLQVRGFNLSSAGNRSFLYFPDLQPTPFNVSTSRGPARKPFGAKKLLLATTMGFISFLSSMAICFVFMFFWSRGKGKIKHNTTIAFVPRSSGGGGGGGGGAEGGDGGKFSMRLM</sequence>
<proteinExistence type="predicted"/>
<organism evidence="10 11">
    <name type="scientific">Polyodon spathula</name>
    <name type="common">North American paddlefish</name>
    <name type="synonym">Squalus spathula</name>
    <dbReference type="NCBI Taxonomy" id="7913"/>
    <lineage>
        <taxon>Eukaryota</taxon>
        <taxon>Metazoa</taxon>
        <taxon>Chordata</taxon>
        <taxon>Craniata</taxon>
        <taxon>Vertebrata</taxon>
        <taxon>Euteleostomi</taxon>
        <taxon>Actinopterygii</taxon>
        <taxon>Chondrostei</taxon>
        <taxon>Acipenseriformes</taxon>
        <taxon>Polyodontidae</taxon>
        <taxon>Polyodon</taxon>
    </lineage>
</organism>
<dbReference type="SUPFAM" id="SSF48726">
    <property type="entry name" value="Immunoglobulin"/>
    <property type="match status" value="1"/>
</dbReference>
<dbReference type="PANTHER" id="PTHR45842">
    <property type="entry name" value="SYNAPTIC ADHESION-LIKE MOLECULE SALM"/>
    <property type="match status" value="1"/>
</dbReference>
<dbReference type="InterPro" id="IPR032675">
    <property type="entry name" value="LRR_dom_sf"/>
</dbReference>
<dbReference type="InterPro" id="IPR003599">
    <property type="entry name" value="Ig_sub"/>
</dbReference>
<dbReference type="EMBL" id="JAAWVQ010107896">
    <property type="protein sequence ID" value="MBN3281361.1"/>
    <property type="molecule type" value="Genomic_DNA"/>
</dbReference>
<dbReference type="SMART" id="SM00408">
    <property type="entry name" value="IGc2"/>
    <property type="match status" value="1"/>
</dbReference>
<dbReference type="InterPro" id="IPR003598">
    <property type="entry name" value="Ig_sub2"/>
</dbReference>
<keyword evidence="5" id="KW-0325">Glycoprotein</keyword>
<protein>
    <submittedName>
        <fullName evidence="10">LIGO1 protein</fullName>
    </submittedName>
</protein>
<dbReference type="Pfam" id="PF00560">
    <property type="entry name" value="LRR_1"/>
    <property type="match status" value="1"/>
</dbReference>
<dbReference type="SMART" id="SM00369">
    <property type="entry name" value="LRR_TYP"/>
    <property type="match status" value="9"/>
</dbReference>
<dbReference type="InterPro" id="IPR003591">
    <property type="entry name" value="Leu-rich_rpt_typical-subtyp"/>
</dbReference>
<dbReference type="InterPro" id="IPR001611">
    <property type="entry name" value="Leu-rich_rpt"/>
</dbReference>
<evidence type="ECO:0000256" key="1">
    <source>
        <dbReference type="ARBA" id="ARBA00022614"/>
    </source>
</evidence>
<dbReference type="Proteomes" id="UP001166093">
    <property type="component" value="Unassembled WGS sequence"/>
</dbReference>
<feature type="compositionally biased region" description="Gly residues" evidence="6">
    <location>
        <begin position="590"/>
        <end position="606"/>
    </location>
</feature>
<evidence type="ECO:0000256" key="7">
    <source>
        <dbReference type="SAM" id="Phobius"/>
    </source>
</evidence>
<feature type="non-terminal residue" evidence="10">
    <location>
        <position position="613"/>
    </location>
</feature>
<dbReference type="Pfam" id="PF07679">
    <property type="entry name" value="I-set"/>
    <property type="match status" value="1"/>
</dbReference>
<keyword evidence="1" id="KW-0433">Leucine-rich repeat</keyword>
<evidence type="ECO:0000256" key="4">
    <source>
        <dbReference type="ARBA" id="ARBA00023157"/>
    </source>
</evidence>
<dbReference type="InterPro" id="IPR007110">
    <property type="entry name" value="Ig-like_dom"/>
</dbReference>
<evidence type="ECO:0000313" key="10">
    <source>
        <dbReference type="EMBL" id="MBN3281361.1"/>
    </source>
</evidence>
<reference evidence="10" key="1">
    <citation type="journal article" date="2021" name="Cell">
        <title>Tracing the genetic footprints of vertebrate landing in non-teleost ray-finned fishes.</title>
        <authorList>
            <person name="Bi X."/>
            <person name="Wang K."/>
            <person name="Yang L."/>
            <person name="Pan H."/>
            <person name="Jiang H."/>
            <person name="Wei Q."/>
            <person name="Fang M."/>
            <person name="Yu H."/>
            <person name="Zhu C."/>
            <person name="Cai Y."/>
            <person name="He Y."/>
            <person name="Gan X."/>
            <person name="Zeng H."/>
            <person name="Yu D."/>
            <person name="Zhu Y."/>
            <person name="Jiang H."/>
            <person name="Qiu Q."/>
            <person name="Yang H."/>
            <person name="Zhang Y.E."/>
            <person name="Wang W."/>
            <person name="Zhu M."/>
            <person name="He S."/>
            <person name="Zhang G."/>
        </authorList>
    </citation>
    <scope>NUCLEOTIDE SEQUENCE</scope>
    <source>
        <strain evidence="10">Pddl_001</strain>
    </source>
</reference>
<dbReference type="InterPro" id="IPR050467">
    <property type="entry name" value="LRFN"/>
</dbReference>
<dbReference type="InterPro" id="IPR000372">
    <property type="entry name" value="LRRNT"/>
</dbReference>
<evidence type="ECO:0000256" key="2">
    <source>
        <dbReference type="ARBA" id="ARBA00022729"/>
    </source>
</evidence>
<dbReference type="InterPro" id="IPR013098">
    <property type="entry name" value="Ig_I-set"/>
</dbReference>
<evidence type="ECO:0000256" key="6">
    <source>
        <dbReference type="SAM" id="MobiDB-lite"/>
    </source>
</evidence>
<evidence type="ECO:0000256" key="3">
    <source>
        <dbReference type="ARBA" id="ARBA00022737"/>
    </source>
</evidence>
<dbReference type="InterPro" id="IPR036179">
    <property type="entry name" value="Ig-like_dom_sf"/>
</dbReference>
<dbReference type="SMART" id="SM00013">
    <property type="entry name" value="LRRNT"/>
    <property type="match status" value="1"/>
</dbReference>
<gene>
    <name evidence="10" type="primary">Lingo1_0</name>
    <name evidence="10" type="ORF">GTO93_0000908</name>
</gene>
<keyword evidence="7" id="KW-0472">Membrane</keyword>
<keyword evidence="3" id="KW-0677">Repeat</keyword>
<feature type="domain" description="Ig-like" evidence="9">
    <location>
        <begin position="407"/>
        <end position="502"/>
    </location>
</feature>
<dbReference type="PANTHER" id="PTHR45842:SF12">
    <property type="entry name" value="KEKKON 5, ISOFORM A"/>
    <property type="match status" value="1"/>
</dbReference>
<evidence type="ECO:0000256" key="5">
    <source>
        <dbReference type="ARBA" id="ARBA00023180"/>
    </source>
</evidence>
<keyword evidence="4" id="KW-1015">Disulfide bond</keyword>
<evidence type="ECO:0000256" key="8">
    <source>
        <dbReference type="SAM" id="SignalP"/>
    </source>
</evidence>
<keyword evidence="7" id="KW-0812">Transmembrane</keyword>
<dbReference type="Gene3D" id="2.60.40.10">
    <property type="entry name" value="Immunoglobulins"/>
    <property type="match status" value="1"/>
</dbReference>